<gene>
    <name evidence="9" type="ORF">LANO_0H19504G</name>
</gene>
<comment type="similarity">
    <text evidence="3">Belongs to the NOP16 family.</text>
</comment>
<dbReference type="EMBL" id="LT598447">
    <property type="protein sequence ID" value="SCV05983.1"/>
    <property type="molecule type" value="Genomic_DNA"/>
</dbReference>
<comment type="subcellular location">
    <subcellularLocation>
        <location evidence="2">Nucleus</location>
        <location evidence="2">Nucleolus</location>
    </subcellularLocation>
</comment>
<evidence type="ECO:0000313" key="10">
    <source>
        <dbReference type="Proteomes" id="UP000189911"/>
    </source>
</evidence>
<evidence type="ECO:0000313" key="9">
    <source>
        <dbReference type="EMBL" id="SCV05983.1"/>
    </source>
</evidence>
<dbReference type="PANTHER" id="PTHR13243:SF1">
    <property type="entry name" value="NUCLEOLAR PROTEIN 16"/>
    <property type="match status" value="1"/>
</dbReference>
<evidence type="ECO:0000256" key="4">
    <source>
        <dbReference type="ARBA" id="ARBA00015522"/>
    </source>
</evidence>
<feature type="compositionally biased region" description="Acidic residues" evidence="8">
    <location>
        <begin position="100"/>
        <end position="113"/>
    </location>
</feature>
<dbReference type="InterPro" id="IPR019002">
    <property type="entry name" value="Ribosome_biogenesis_Nop16"/>
</dbReference>
<evidence type="ECO:0000256" key="3">
    <source>
        <dbReference type="ARBA" id="ARBA00008479"/>
    </source>
</evidence>
<evidence type="ECO:0000256" key="6">
    <source>
        <dbReference type="ARBA" id="ARBA00022552"/>
    </source>
</evidence>
<dbReference type="OrthoDB" id="285729at2759"/>
<evidence type="ECO:0000256" key="1">
    <source>
        <dbReference type="ARBA" id="ARBA00002889"/>
    </source>
</evidence>
<dbReference type="GO" id="GO:0042273">
    <property type="term" value="P:ribosomal large subunit biogenesis"/>
    <property type="evidence" value="ECO:0007669"/>
    <property type="project" value="TreeGrafter"/>
</dbReference>
<dbReference type="Pfam" id="PF09420">
    <property type="entry name" value="Nop16"/>
    <property type="match status" value="1"/>
</dbReference>
<comment type="function">
    <text evidence="1">Involved in the biogenesis of the 60S ribosomal subunit.</text>
</comment>
<evidence type="ECO:0000256" key="8">
    <source>
        <dbReference type="SAM" id="MobiDB-lite"/>
    </source>
</evidence>
<organism evidence="9 10">
    <name type="scientific">Lachancea nothofagi CBS 11611</name>
    <dbReference type="NCBI Taxonomy" id="1266666"/>
    <lineage>
        <taxon>Eukaryota</taxon>
        <taxon>Fungi</taxon>
        <taxon>Dikarya</taxon>
        <taxon>Ascomycota</taxon>
        <taxon>Saccharomycotina</taxon>
        <taxon>Saccharomycetes</taxon>
        <taxon>Saccharomycetales</taxon>
        <taxon>Saccharomycetaceae</taxon>
        <taxon>Lachancea</taxon>
    </lineage>
</organism>
<protein>
    <recommendedName>
        <fullName evidence="4">Nucleolar protein 16</fullName>
    </recommendedName>
</protein>
<keyword evidence="6" id="KW-0698">rRNA processing</keyword>
<feature type="compositionally biased region" description="Basic residues" evidence="8">
    <location>
        <begin position="1"/>
        <end position="27"/>
    </location>
</feature>
<accession>A0A1G4KN86</accession>
<name>A0A1G4KN86_9SACH</name>
<dbReference type="GO" id="GO:0006364">
    <property type="term" value="P:rRNA processing"/>
    <property type="evidence" value="ECO:0007669"/>
    <property type="project" value="UniProtKB-KW"/>
</dbReference>
<evidence type="ECO:0000256" key="2">
    <source>
        <dbReference type="ARBA" id="ARBA00004604"/>
    </source>
</evidence>
<feature type="region of interest" description="Disordered" evidence="8">
    <location>
        <begin position="81"/>
        <end position="113"/>
    </location>
</feature>
<dbReference type="AlphaFoldDB" id="A0A1G4KN86"/>
<keyword evidence="7" id="KW-0539">Nucleus</keyword>
<evidence type="ECO:0000256" key="5">
    <source>
        <dbReference type="ARBA" id="ARBA00022517"/>
    </source>
</evidence>
<evidence type="ECO:0000256" key="7">
    <source>
        <dbReference type="ARBA" id="ARBA00023242"/>
    </source>
</evidence>
<keyword evidence="5" id="KW-0690">Ribosome biogenesis</keyword>
<sequence>MASVRKRKMARSSVKKATRRHKDRSRKINITSNPIIEKNWDYSLTLSQNYEKLGLRAKLQTPAGGKEAKLDKIVLKEPLSKQSFLNNDDDEFGPEASISSDEESKEEEADENDILEGEARIVRDAEGNVVKVLYGKKKALDSTSGDEENMTETVKQLEAFASRPVVKKDRVPSQREDAWLDSLYQKHGDNYRRMFFDKLNVNQQTESDIKNRIEKWKRRQGIAQ</sequence>
<proteinExistence type="inferred from homology"/>
<dbReference type="PANTHER" id="PTHR13243">
    <property type="entry name" value="HSPC111 PROTEIN-RELATED"/>
    <property type="match status" value="1"/>
</dbReference>
<feature type="region of interest" description="Disordered" evidence="8">
    <location>
        <begin position="1"/>
        <end position="30"/>
    </location>
</feature>
<keyword evidence="10" id="KW-1185">Reference proteome</keyword>
<dbReference type="GO" id="GO:0005730">
    <property type="term" value="C:nucleolus"/>
    <property type="evidence" value="ECO:0007669"/>
    <property type="project" value="UniProtKB-SubCell"/>
</dbReference>
<reference evidence="10" key="1">
    <citation type="submission" date="2016-03" db="EMBL/GenBank/DDBJ databases">
        <authorList>
            <person name="Devillers Hugo."/>
        </authorList>
    </citation>
    <scope>NUCLEOTIDE SEQUENCE [LARGE SCALE GENOMIC DNA]</scope>
</reference>
<dbReference type="Proteomes" id="UP000189911">
    <property type="component" value="Chromosome H"/>
</dbReference>